<dbReference type="InterPro" id="IPR035892">
    <property type="entry name" value="C2_domain_sf"/>
</dbReference>
<feature type="domain" description="C2" evidence="2">
    <location>
        <begin position="1"/>
        <end position="81"/>
    </location>
</feature>
<dbReference type="PANTHER" id="PTHR47052">
    <property type="entry name" value="CONSERVED SERINE PROLINE-RICH PROTEIN (AFU_ORTHOLOGUE AFUA_2G01790)"/>
    <property type="match status" value="1"/>
</dbReference>
<reference evidence="3" key="1">
    <citation type="submission" date="2023-11" db="EMBL/GenBank/DDBJ databases">
        <authorList>
            <person name="De Vega J J."/>
            <person name="De Vega J J."/>
        </authorList>
    </citation>
    <scope>NUCLEOTIDE SEQUENCE</scope>
</reference>
<feature type="compositionally biased region" description="Low complexity" evidence="1">
    <location>
        <begin position="321"/>
        <end position="348"/>
    </location>
</feature>
<dbReference type="PROSITE" id="PS50004">
    <property type="entry name" value="C2"/>
    <property type="match status" value="1"/>
</dbReference>
<feature type="compositionally biased region" description="Basic and acidic residues" evidence="1">
    <location>
        <begin position="458"/>
        <end position="575"/>
    </location>
</feature>
<dbReference type="SUPFAM" id="SSF49562">
    <property type="entry name" value="C2 domain (Calcium/lipid-binding domain, CaLB)"/>
    <property type="match status" value="1"/>
</dbReference>
<sequence>MSKEEIGTLGDSQRTKVDVKGGQHPMWDEELRVPILRDSHEKHRKLEVSCWAKEPRKESNLGTGFIDLAETLKTGEFDDWVPLEYNGSTRGEVYLEMTFYSNGPAPAPTTSGLSVPKSNFLQRRPSKLSPSERLARPSSNHESLPLVVSKHDHEDHAPSTYAGSPAHPGRSPPRTGRNSPLPPLPEQTAGLPLPSTLMPGKPHTAAGTPVSLTPHVPSILRPRNPKSSPTPIPGPATEYHGVVPAQSGTPSRTYTPVVPAPDDAYRPGTSPPGPKLDIWSPESGPTNPPGPAGFSFPVPTVQGGRQPSVEYSSPSPPIPGGYPSHQRQPSVPYQQQQQPTSQQSNPIPAQTPSYQTPPPAHFQPQQQPSYFPPASPYQQGLSTQFRGPSPSFQPQPRSELPDPYLSARYQSPLPLPPGAEASTQKSAPAPQHDPDNARVQAMKQAEEEAARKKSAAQEAERLRAETLRKEEELAMKREAEAEAVRKRELEEEEEKARRREIEAEKTRREEAERKKQREMDEARLKALREAEERAARRKEQEDRERAVDEARLQALKEAEERAAKRREQEERDRALARQLDLEFSTEPPRLAPEPVQDNARTRALRRAEEEEKRRRDQEEKDMELARQLDRELNLGISGQ</sequence>
<gene>
    <name evidence="3" type="ORF">MYCIT1_LOCUS11932</name>
</gene>
<proteinExistence type="predicted"/>
<organism evidence="3 4">
    <name type="scientific">Mycena citricolor</name>
    <dbReference type="NCBI Taxonomy" id="2018698"/>
    <lineage>
        <taxon>Eukaryota</taxon>
        <taxon>Fungi</taxon>
        <taxon>Dikarya</taxon>
        <taxon>Basidiomycota</taxon>
        <taxon>Agaricomycotina</taxon>
        <taxon>Agaricomycetes</taxon>
        <taxon>Agaricomycetidae</taxon>
        <taxon>Agaricales</taxon>
        <taxon>Marasmiineae</taxon>
        <taxon>Mycenaceae</taxon>
        <taxon>Mycena</taxon>
    </lineage>
</organism>
<feature type="region of interest" description="Disordered" evidence="1">
    <location>
        <begin position="108"/>
        <end position="639"/>
    </location>
</feature>
<dbReference type="Pfam" id="PF00168">
    <property type="entry name" value="C2"/>
    <property type="match status" value="1"/>
</dbReference>
<dbReference type="Proteomes" id="UP001295794">
    <property type="component" value="Unassembled WGS sequence"/>
</dbReference>
<dbReference type="Gene3D" id="2.60.40.150">
    <property type="entry name" value="C2 domain"/>
    <property type="match status" value="1"/>
</dbReference>
<dbReference type="PANTHER" id="PTHR47052:SF3">
    <property type="entry name" value="INGRESSION PROTEIN 1"/>
    <property type="match status" value="1"/>
</dbReference>
<feature type="compositionally biased region" description="Polar residues" evidence="1">
    <location>
        <begin position="108"/>
        <end position="121"/>
    </location>
</feature>
<dbReference type="InterPro" id="IPR052981">
    <property type="entry name" value="Ingression_C2_domain"/>
</dbReference>
<name>A0AAD2JYB1_9AGAR</name>
<dbReference type="InterPro" id="IPR000008">
    <property type="entry name" value="C2_dom"/>
</dbReference>
<comment type="caution">
    <text evidence="3">The sequence shown here is derived from an EMBL/GenBank/DDBJ whole genome shotgun (WGS) entry which is preliminary data.</text>
</comment>
<evidence type="ECO:0000313" key="4">
    <source>
        <dbReference type="Proteomes" id="UP001295794"/>
    </source>
</evidence>
<keyword evidence="4" id="KW-1185">Reference proteome</keyword>
<feature type="compositionally biased region" description="Basic and acidic residues" evidence="1">
    <location>
        <begin position="605"/>
        <end position="632"/>
    </location>
</feature>
<feature type="compositionally biased region" description="Polar residues" evidence="1">
    <location>
        <begin position="380"/>
        <end position="396"/>
    </location>
</feature>
<evidence type="ECO:0000256" key="1">
    <source>
        <dbReference type="SAM" id="MobiDB-lite"/>
    </source>
</evidence>
<evidence type="ECO:0000313" key="3">
    <source>
        <dbReference type="EMBL" id="CAK5268645.1"/>
    </source>
</evidence>
<evidence type="ECO:0000259" key="2">
    <source>
        <dbReference type="PROSITE" id="PS50004"/>
    </source>
</evidence>
<feature type="compositionally biased region" description="Basic and acidic residues" evidence="1">
    <location>
        <begin position="13"/>
        <end position="23"/>
    </location>
</feature>
<feature type="region of interest" description="Disordered" evidence="1">
    <location>
        <begin position="1"/>
        <end position="23"/>
    </location>
</feature>
<dbReference type="AlphaFoldDB" id="A0AAD2JYB1"/>
<accession>A0AAD2JYB1</accession>
<dbReference type="EMBL" id="CAVNYO010000138">
    <property type="protein sequence ID" value="CAK5268645.1"/>
    <property type="molecule type" value="Genomic_DNA"/>
</dbReference>
<protein>
    <recommendedName>
        <fullName evidence="2">C2 domain-containing protein</fullName>
    </recommendedName>
</protein>